<organism evidence="4 5">
    <name type="scientific">Flavihumibacter solisilvae</name>
    <dbReference type="NCBI Taxonomy" id="1349421"/>
    <lineage>
        <taxon>Bacteria</taxon>
        <taxon>Pseudomonadati</taxon>
        <taxon>Bacteroidota</taxon>
        <taxon>Chitinophagia</taxon>
        <taxon>Chitinophagales</taxon>
        <taxon>Chitinophagaceae</taxon>
        <taxon>Flavihumibacter</taxon>
    </lineage>
</organism>
<protein>
    <recommendedName>
        <fullName evidence="3">Ancillary SecYEG translocon subunit/Cell division coordinator CpoB TPR domain-containing protein</fullName>
    </recommendedName>
</protein>
<keyword evidence="5" id="KW-1185">Reference proteome</keyword>
<evidence type="ECO:0000313" key="4">
    <source>
        <dbReference type="EMBL" id="KIC93774.1"/>
    </source>
</evidence>
<proteinExistence type="predicted"/>
<evidence type="ECO:0000313" key="5">
    <source>
        <dbReference type="Proteomes" id="UP000031408"/>
    </source>
</evidence>
<dbReference type="RefSeq" id="WP_039141410.1">
    <property type="nucleotide sequence ID" value="NZ_JSVC01000017.1"/>
</dbReference>
<sequence length="227" mass="25337">MADIKNTQAEPVESNEAVDRVTGFWQKNSKNILIGLAIIVVASAGIAGYKHFVSGPKLEKANEAIFRAESYFRMDSLQVALNGDGTNPGFLKIMDKYSGTPAANLSRFYAGASYLRLGDFKNAEKYLKDFSTDAVQVNARAKGLLADTYAEQGKKEEAAKLYLEAAQAFEKDEFNSAEYLFRAGYLYESLGKNKEAIDAFRQIKQKYPRTERGFEIDKYLARLGETE</sequence>
<feature type="domain" description="Ancillary SecYEG translocon subunit/Cell division coordinator CpoB TPR" evidence="3">
    <location>
        <begin position="24"/>
        <end position="209"/>
    </location>
</feature>
<dbReference type="InterPro" id="IPR011990">
    <property type="entry name" value="TPR-like_helical_dom_sf"/>
</dbReference>
<evidence type="ECO:0000259" key="3">
    <source>
        <dbReference type="Pfam" id="PF09976"/>
    </source>
</evidence>
<dbReference type="SMART" id="SM00028">
    <property type="entry name" value="TPR"/>
    <property type="match status" value="2"/>
</dbReference>
<evidence type="ECO:0000256" key="2">
    <source>
        <dbReference type="SAM" id="Phobius"/>
    </source>
</evidence>
<keyword evidence="2" id="KW-0812">Transmembrane</keyword>
<keyword evidence="2" id="KW-0472">Membrane</keyword>
<dbReference type="Gene3D" id="1.25.40.10">
    <property type="entry name" value="Tetratricopeptide repeat domain"/>
    <property type="match status" value="2"/>
</dbReference>
<feature type="repeat" description="TPR" evidence="1">
    <location>
        <begin position="177"/>
        <end position="210"/>
    </location>
</feature>
<dbReference type="SUPFAM" id="SSF48452">
    <property type="entry name" value="TPR-like"/>
    <property type="match status" value="1"/>
</dbReference>
<dbReference type="AlphaFoldDB" id="A0A0C1ITJ5"/>
<keyword evidence="2" id="KW-1133">Transmembrane helix</keyword>
<dbReference type="Pfam" id="PF09976">
    <property type="entry name" value="TPR_21"/>
    <property type="match status" value="1"/>
</dbReference>
<name>A0A0C1ITJ5_9BACT</name>
<accession>A0A0C1ITJ5</accession>
<comment type="caution">
    <text evidence="4">The sequence shown here is derived from an EMBL/GenBank/DDBJ whole genome shotgun (WGS) entry which is preliminary data.</text>
</comment>
<keyword evidence="1" id="KW-0802">TPR repeat</keyword>
<dbReference type="STRING" id="1349421.OI18_15510"/>
<dbReference type="Proteomes" id="UP000031408">
    <property type="component" value="Unassembled WGS sequence"/>
</dbReference>
<reference evidence="4 5" key="1">
    <citation type="submission" date="2014-11" db="EMBL/GenBank/DDBJ databases">
        <title>Genome sequence of Flavihumibacter solisilvae 3-3.</title>
        <authorList>
            <person name="Zhou G."/>
            <person name="Li M."/>
            <person name="Wang G."/>
        </authorList>
    </citation>
    <scope>NUCLEOTIDE SEQUENCE [LARGE SCALE GENOMIC DNA]</scope>
    <source>
        <strain evidence="4 5">3-3</strain>
    </source>
</reference>
<dbReference type="OrthoDB" id="9808622at2"/>
<gene>
    <name evidence="4" type="ORF">OI18_15510</name>
</gene>
<dbReference type="EMBL" id="JSVC01000017">
    <property type="protein sequence ID" value="KIC93774.1"/>
    <property type="molecule type" value="Genomic_DNA"/>
</dbReference>
<evidence type="ECO:0000256" key="1">
    <source>
        <dbReference type="PROSITE-ProRule" id="PRU00339"/>
    </source>
</evidence>
<dbReference type="InterPro" id="IPR019734">
    <property type="entry name" value="TPR_rpt"/>
</dbReference>
<dbReference type="InterPro" id="IPR018704">
    <property type="entry name" value="SecYEG/CpoB_TPR"/>
</dbReference>
<feature type="transmembrane region" description="Helical" evidence="2">
    <location>
        <begin position="32"/>
        <end position="49"/>
    </location>
</feature>
<dbReference type="PROSITE" id="PS50005">
    <property type="entry name" value="TPR"/>
    <property type="match status" value="1"/>
</dbReference>